<keyword evidence="8" id="KW-1185">Reference proteome</keyword>
<evidence type="ECO:0000256" key="3">
    <source>
        <dbReference type="ARBA" id="ARBA00047417"/>
    </source>
</evidence>
<dbReference type="InterPro" id="IPR000101">
    <property type="entry name" value="GGT_peptidase"/>
</dbReference>
<dbReference type="AlphaFoldDB" id="A0A7Z7BBN6"/>
<keyword evidence="6" id="KW-0012">Acyltransferase</keyword>
<keyword evidence="6" id="KW-0865">Zymogen</keyword>
<comment type="similarity">
    <text evidence="6">Belongs to the gamma-glutamyltransferase family.</text>
</comment>
<evidence type="ECO:0000256" key="6">
    <source>
        <dbReference type="RuleBase" id="RU368036"/>
    </source>
</evidence>
<dbReference type="InterPro" id="IPR043138">
    <property type="entry name" value="GGT_lsub"/>
</dbReference>
<keyword evidence="6" id="KW-0808">Transferase</keyword>
<dbReference type="SUPFAM" id="SSF56235">
    <property type="entry name" value="N-terminal nucleophile aminohydrolases (Ntn hydrolases)"/>
    <property type="match status" value="1"/>
</dbReference>
<keyword evidence="6" id="KW-0317">Glutathione biosynthesis</keyword>
<comment type="pathway">
    <text evidence="6">Sulfur metabolism; glutathione metabolism.</text>
</comment>
<comment type="catalytic activity">
    <reaction evidence="2 6">
        <text>glutathione + H2O = L-cysteinylglycine + L-glutamate</text>
        <dbReference type="Rhea" id="RHEA:28807"/>
        <dbReference type="ChEBI" id="CHEBI:15377"/>
        <dbReference type="ChEBI" id="CHEBI:29985"/>
        <dbReference type="ChEBI" id="CHEBI:57925"/>
        <dbReference type="ChEBI" id="CHEBI:61694"/>
        <dbReference type="EC" id="3.4.19.13"/>
    </reaction>
</comment>
<dbReference type="GO" id="GO:0006750">
    <property type="term" value="P:glutathione biosynthetic process"/>
    <property type="evidence" value="ECO:0007669"/>
    <property type="project" value="UniProtKB-KW"/>
</dbReference>
<evidence type="ECO:0000313" key="7">
    <source>
        <dbReference type="EMBL" id="SDI60220.1"/>
    </source>
</evidence>
<dbReference type="InterPro" id="IPR052896">
    <property type="entry name" value="GGT-like_enzyme"/>
</dbReference>
<dbReference type="GO" id="GO:0036374">
    <property type="term" value="F:glutathione hydrolase activity"/>
    <property type="evidence" value="ECO:0007669"/>
    <property type="project" value="UniProtKB-UniRule"/>
</dbReference>
<dbReference type="Pfam" id="PF01019">
    <property type="entry name" value="G_glu_transpept"/>
    <property type="match status" value="1"/>
</dbReference>
<dbReference type="PANTHER" id="PTHR43881:SF1">
    <property type="entry name" value="GAMMA-GLUTAMYLTRANSPEPTIDASE (AFU_ORTHOLOGUE AFUA_4G13580)"/>
    <property type="match status" value="1"/>
</dbReference>
<dbReference type="UniPathway" id="UPA00204"/>
<dbReference type="EMBL" id="FNDI01000020">
    <property type="protein sequence ID" value="SDI60220.1"/>
    <property type="molecule type" value="Genomic_DNA"/>
</dbReference>
<dbReference type="NCBIfam" id="TIGR00066">
    <property type="entry name" value="g_glut_trans"/>
    <property type="match status" value="1"/>
</dbReference>
<dbReference type="PRINTS" id="PR01210">
    <property type="entry name" value="GGTRANSPTASE"/>
</dbReference>
<dbReference type="InterPro" id="IPR029055">
    <property type="entry name" value="Ntn_hydrolases_N"/>
</dbReference>
<evidence type="ECO:0000256" key="1">
    <source>
        <dbReference type="ARBA" id="ARBA00001049"/>
    </source>
</evidence>
<comment type="caution">
    <text evidence="7">The sequence shown here is derived from an EMBL/GenBank/DDBJ whole genome shotgun (WGS) entry which is preliminary data.</text>
</comment>
<dbReference type="EC" id="2.3.2.2" evidence="6"/>
<comment type="PTM">
    <text evidence="6">Cleaved by autocatalysis into a large and a small subunit.</text>
</comment>
<dbReference type="GO" id="GO:0006751">
    <property type="term" value="P:glutathione catabolic process"/>
    <property type="evidence" value="ECO:0007669"/>
    <property type="project" value="UniProtKB-UniRule"/>
</dbReference>
<reference evidence="7" key="1">
    <citation type="submission" date="2016-10" db="EMBL/GenBank/DDBJ databases">
        <authorList>
            <person name="Varghese N."/>
            <person name="Submissions S."/>
        </authorList>
    </citation>
    <scope>NUCLEOTIDE SEQUENCE [LARGE SCALE GENOMIC DNA]</scope>
    <source>
        <strain evidence="7">YR281</strain>
    </source>
</reference>
<gene>
    <name evidence="7" type="ORF">SAMN04487926_12043</name>
</gene>
<dbReference type="Gene3D" id="1.10.246.130">
    <property type="match status" value="1"/>
</dbReference>
<proteinExistence type="inferred from homology"/>
<dbReference type="EC" id="3.4.19.13" evidence="6"/>
<sequence>MGRANSMRDFEQPGRSLVMSKDGMAATSHPASTLAAVKILEAGGNAMDAAIAACAAQCVVEPGSTGIGGDCFALYSRRGGDDIIAFNGSGWAPQAANVPVLRSMGVTSIDRHSPHAVTVPGAVDAWATLARDHGSMPFKSLFAPAIKLASEGYAVAPRAAADWANQAALLRLDKTSREQMLIDGAPPAAGTLHRQPLLAKSLMAIAEAGPRVFYEGFIAEDMVECLKSKGGLHTLDDFAQYRGEYVKPIKASFRGYEVHECPPNGQGIIALLILKILEGFDATDDPLGADRLHREIEATRLAYSIRDALLGDPHGQPLDIDWLLSDETVSALRARISLERAMTDVSTYRPADHKDTVYICVVDKDRNCASFINSLFHPFGSGIMAPHSGVMLHNRGQSFAVEEGHPNAIAPHARPMHTIIPGMVTKNGKVQMTFGVMGGHYQAMGHAHFLSKVLDYGLDMQSAIALPRVFPQPGTGVVEAESTLPAATREELARRGFRLVPPNWAIGGAQAIWIDWENGTLAGASDHRKDGCALGI</sequence>
<dbReference type="GO" id="GO:0103068">
    <property type="term" value="F:leukotriene C4 gamma-glutamyl transferase activity"/>
    <property type="evidence" value="ECO:0007669"/>
    <property type="project" value="UniProtKB-EC"/>
</dbReference>
<comment type="catalytic activity">
    <reaction evidence="3 6">
        <text>an N-terminal (5-L-glutamyl)-[peptide] + an alpha-amino acid = 5-L-glutamyl amino acid + an N-terminal L-alpha-aminoacyl-[peptide]</text>
        <dbReference type="Rhea" id="RHEA:23904"/>
        <dbReference type="Rhea" id="RHEA-COMP:9780"/>
        <dbReference type="Rhea" id="RHEA-COMP:9795"/>
        <dbReference type="ChEBI" id="CHEBI:77644"/>
        <dbReference type="ChEBI" id="CHEBI:78597"/>
        <dbReference type="ChEBI" id="CHEBI:78599"/>
        <dbReference type="ChEBI" id="CHEBI:78608"/>
        <dbReference type="EC" id="2.3.2.2"/>
    </reaction>
</comment>
<keyword evidence="6 7" id="KW-0378">Hydrolase</keyword>
<accession>A0A7Z7BBN6</accession>
<dbReference type="Proteomes" id="UP000198900">
    <property type="component" value="Unassembled WGS sequence"/>
</dbReference>
<dbReference type="PANTHER" id="PTHR43881">
    <property type="entry name" value="GAMMA-GLUTAMYLTRANSPEPTIDASE (AFU_ORTHOLOGUE AFUA_4G13580)"/>
    <property type="match status" value="1"/>
</dbReference>
<comment type="catalytic activity">
    <reaction evidence="1 6">
        <text>an S-substituted glutathione + H2O = an S-substituted L-cysteinylglycine + L-glutamate</text>
        <dbReference type="Rhea" id="RHEA:59468"/>
        <dbReference type="ChEBI" id="CHEBI:15377"/>
        <dbReference type="ChEBI" id="CHEBI:29985"/>
        <dbReference type="ChEBI" id="CHEBI:90779"/>
        <dbReference type="ChEBI" id="CHEBI:143103"/>
        <dbReference type="EC" id="3.4.19.13"/>
    </reaction>
</comment>
<evidence type="ECO:0000313" key="8">
    <source>
        <dbReference type="Proteomes" id="UP000198900"/>
    </source>
</evidence>
<evidence type="ECO:0000256" key="2">
    <source>
        <dbReference type="ARBA" id="ARBA00001089"/>
    </source>
</evidence>
<evidence type="ECO:0000256" key="4">
    <source>
        <dbReference type="PIRSR" id="PIRSR600101-1"/>
    </source>
</evidence>
<evidence type="ECO:0000256" key="5">
    <source>
        <dbReference type="PIRSR" id="PIRSR600101-2"/>
    </source>
</evidence>
<organism evidence="7 8">
    <name type="scientific">Paraburkholderia steynii</name>
    <dbReference type="NCBI Taxonomy" id="1245441"/>
    <lineage>
        <taxon>Bacteria</taxon>
        <taxon>Pseudomonadati</taxon>
        <taxon>Pseudomonadota</taxon>
        <taxon>Betaproteobacteria</taxon>
        <taxon>Burkholderiales</taxon>
        <taxon>Burkholderiaceae</taxon>
        <taxon>Paraburkholderia</taxon>
    </lineage>
</organism>
<protein>
    <recommendedName>
        <fullName evidence="6">Glutathione hydrolase proenzyme</fullName>
        <ecNumber evidence="6">2.3.2.2</ecNumber>
        <ecNumber evidence="6">3.4.19.13</ecNumber>
    </recommendedName>
    <component>
        <recommendedName>
            <fullName evidence="6">Glutathione hydrolase large chain</fullName>
        </recommendedName>
    </component>
    <component>
        <recommendedName>
            <fullName evidence="6">Glutathione hydrolase small chain</fullName>
        </recommendedName>
    </component>
</protein>
<feature type="binding site" evidence="5">
    <location>
        <position position="439"/>
    </location>
    <ligand>
        <name>L-glutamate</name>
        <dbReference type="ChEBI" id="CHEBI:29985"/>
    </ligand>
</feature>
<feature type="active site" description="Nucleophile" evidence="4">
    <location>
        <position position="356"/>
    </location>
</feature>
<name>A0A7Z7BBN6_9BURK</name>
<dbReference type="Gene3D" id="3.60.20.40">
    <property type="match status" value="1"/>
</dbReference>
<comment type="subunit">
    <text evidence="6">This enzyme consists of two polypeptide chains, which are synthesized in precursor form from a single polypeptide.</text>
</comment>
<dbReference type="InterPro" id="IPR043137">
    <property type="entry name" value="GGT_ssub_C"/>
</dbReference>